<organism evidence="5 6">
    <name type="scientific">Rhodamnia argentea</name>
    <dbReference type="NCBI Taxonomy" id="178133"/>
    <lineage>
        <taxon>Eukaryota</taxon>
        <taxon>Viridiplantae</taxon>
        <taxon>Streptophyta</taxon>
        <taxon>Embryophyta</taxon>
        <taxon>Tracheophyta</taxon>
        <taxon>Spermatophyta</taxon>
        <taxon>Magnoliopsida</taxon>
        <taxon>eudicotyledons</taxon>
        <taxon>Gunneridae</taxon>
        <taxon>Pentapetalae</taxon>
        <taxon>rosids</taxon>
        <taxon>malvids</taxon>
        <taxon>Myrtales</taxon>
        <taxon>Myrtaceae</taxon>
        <taxon>Myrtoideae</taxon>
        <taxon>Myrteae</taxon>
        <taxon>Australasian group</taxon>
        <taxon>Rhodamnia</taxon>
    </lineage>
</organism>
<dbReference type="RefSeq" id="XP_030534704.1">
    <property type="nucleotide sequence ID" value="XM_030678844.2"/>
</dbReference>
<dbReference type="PANTHER" id="PTHR46224:SF6">
    <property type="entry name" value="ANKYRIN REPEAT FAMILY PROTEIN"/>
    <property type="match status" value="1"/>
</dbReference>
<dbReference type="OrthoDB" id="20872at2759"/>
<evidence type="ECO:0000259" key="4">
    <source>
        <dbReference type="Pfam" id="PF25575"/>
    </source>
</evidence>
<gene>
    <name evidence="6" type="primary">LOC115743865</name>
</gene>
<dbReference type="InterPro" id="IPR002110">
    <property type="entry name" value="Ankyrin_rpt"/>
</dbReference>
<keyword evidence="3" id="KW-0175">Coiled coil</keyword>
<evidence type="ECO:0000256" key="1">
    <source>
        <dbReference type="PROSITE-ProRule" id="PRU00023"/>
    </source>
</evidence>
<dbReference type="PANTHER" id="PTHR46224">
    <property type="entry name" value="ANKYRIN REPEAT FAMILY PROTEIN"/>
    <property type="match status" value="1"/>
</dbReference>
<keyword evidence="1" id="KW-0040">ANK repeat</keyword>
<feature type="domain" description="Serine/threonine-protein kinase BSK1-like TPR repeats" evidence="4">
    <location>
        <begin position="294"/>
        <end position="391"/>
    </location>
</feature>
<evidence type="ECO:0000313" key="6">
    <source>
        <dbReference type="RefSeq" id="XP_030534704.1"/>
    </source>
</evidence>
<dbReference type="Pfam" id="PF25575">
    <property type="entry name" value="TPR_BSK1_C"/>
    <property type="match status" value="1"/>
</dbReference>
<dbReference type="AlphaFoldDB" id="A0A8B8PJ15"/>
<feature type="repeat" description="TPR" evidence="2">
    <location>
        <begin position="387"/>
        <end position="420"/>
    </location>
</feature>
<protein>
    <submittedName>
        <fullName evidence="6">Ankyrin repeat protein RF_0381 isoform X1</fullName>
    </submittedName>
</protein>
<evidence type="ECO:0000256" key="3">
    <source>
        <dbReference type="SAM" id="Coils"/>
    </source>
</evidence>
<dbReference type="KEGG" id="rarg:115743865"/>
<dbReference type="SUPFAM" id="SSF48452">
    <property type="entry name" value="TPR-like"/>
    <property type="match status" value="1"/>
</dbReference>
<feature type="repeat" description="ANK" evidence="1">
    <location>
        <begin position="121"/>
        <end position="153"/>
    </location>
</feature>
<dbReference type="InterPro" id="IPR011990">
    <property type="entry name" value="TPR-like_helical_dom_sf"/>
</dbReference>
<reference evidence="6" key="2">
    <citation type="submission" date="2025-08" db="UniProtKB">
        <authorList>
            <consortium name="RefSeq"/>
        </authorList>
    </citation>
    <scope>IDENTIFICATION</scope>
    <source>
        <tissue evidence="6">Leaf</tissue>
    </source>
</reference>
<dbReference type="Pfam" id="PF12796">
    <property type="entry name" value="Ank_2"/>
    <property type="match status" value="3"/>
</dbReference>
<feature type="repeat" description="ANK" evidence="1">
    <location>
        <begin position="219"/>
        <end position="251"/>
    </location>
</feature>
<feature type="repeat" description="ANK" evidence="1">
    <location>
        <begin position="88"/>
        <end position="120"/>
    </location>
</feature>
<keyword evidence="2" id="KW-0802">TPR repeat</keyword>
<dbReference type="InterPro" id="IPR058209">
    <property type="entry name" value="TPR_BSK1_C"/>
</dbReference>
<dbReference type="SMART" id="SM00248">
    <property type="entry name" value="ANK"/>
    <property type="match status" value="7"/>
</dbReference>
<evidence type="ECO:0000313" key="5">
    <source>
        <dbReference type="Proteomes" id="UP000827889"/>
    </source>
</evidence>
<dbReference type="InterPro" id="IPR019734">
    <property type="entry name" value="TPR_rpt"/>
</dbReference>
<dbReference type="InterPro" id="IPR036770">
    <property type="entry name" value="Ankyrin_rpt-contain_sf"/>
</dbReference>
<accession>A0A8B8PJ15</accession>
<dbReference type="InterPro" id="IPR051616">
    <property type="entry name" value="Cul2-RING_E3_ligase_SR"/>
</dbReference>
<proteinExistence type="predicted"/>
<keyword evidence="5" id="KW-1185">Reference proteome</keyword>
<name>A0A8B8PJ15_9MYRT</name>
<dbReference type="Proteomes" id="UP000827889">
    <property type="component" value="Chromosome 1"/>
</dbReference>
<sequence length="445" mass="48191">MASPSSTPLRVSPELLSFLSAVGAGNLGLLKQLASQLDDGRGMERTIADARDDKGRGLLHSAATEGNIRLCKYLLEELKLDVSPKDVEGFTPLHHAAASTHIETAKYLIDRGANPVIPNNKGLTVLHYAGGSGNIELMGFLLSKGVNIDCQSSSASPLMFSAACGQQDAVKFLLEHHANPNAETADRLTPLFASVNNSSLECLKLLIQWGAQVKVTLPKGGTPLHVAALRGNLDVINCLLEAGADPNVRDEDGMTPIQLAARSGNRAAVEIFFPKTSEIKTIPWSVDGIMVHYQAEYVEMQKALDEEAKQKAAEAKQKAAEAKSRGDDAFRRKDYRAAVYAYTQAIGFDPNEATLLSNRSLCWFHLGQGEQALVDAKACRELRPDWPKACHREGAALSLLQRFDEAANAFSEGVKLDPESKELAKAFREAVKAGRKFRGTQKKSS</sequence>
<dbReference type="GeneID" id="115743865"/>
<feature type="repeat" description="ANK" evidence="1">
    <location>
        <begin position="153"/>
        <end position="185"/>
    </location>
</feature>
<dbReference type="PROSITE" id="PS50088">
    <property type="entry name" value="ANK_REPEAT"/>
    <property type="match status" value="4"/>
</dbReference>
<dbReference type="SUPFAM" id="SSF48403">
    <property type="entry name" value="Ankyrin repeat"/>
    <property type="match status" value="1"/>
</dbReference>
<dbReference type="PROSITE" id="PS50297">
    <property type="entry name" value="ANK_REP_REGION"/>
    <property type="match status" value="3"/>
</dbReference>
<dbReference type="PRINTS" id="PR01415">
    <property type="entry name" value="ANKYRIN"/>
</dbReference>
<dbReference type="Gene3D" id="1.25.40.10">
    <property type="entry name" value="Tetratricopeptide repeat domain"/>
    <property type="match status" value="1"/>
</dbReference>
<evidence type="ECO:0000256" key="2">
    <source>
        <dbReference type="PROSITE-ProRule" id="PRU00339"/>
    </source>
</evidence>
<feature type="coiled-coil region" evidence="3">
    <location>
        <begin position="290"/>
        <end position="325"/>
    </location>
</feature>
<dbReference type="SMART" id="SM00028">
    <property type="entry name" value="TPR"/>
    <property type="match status" value="3"/>
</dbReference>
<reference evidence="5" key="1">
    <citation type="submission" date="2025-05" db="UniProtKB">
        <authorList>
            <consortium name="RefSeq"/>
        </authorList>
    </citation>
    <scope>NUCLEOTIDE SEQUENCE [LARGE SCALE GENOMIC DNA]</scope>
</reference>
<dbReference type="Gene3D" id="1.25.40.20">
    <property type="entry name" value="Ankyrin repeat-containing domain"/>
    <property type="match status" value="3"/>
</dbReference>
<dbReference type="PROSITE" id="PS50005">
    <property type="entry name" value="TPR"/>
    <property type="match status" value="1"/>
</dbReference>